<evidence type="ECO:0000313" key="3">
    <source>
        <dbReference type="Proteomes" id="UP000287701"/>
    </source>
</evidence>
<evidence type="ECO:0008006" key="4">
    <source>
        <dbReference type="Google" id="ProtNLM"/>
    </source>
</evidence>
<dbReference type="AlphaFoldDB" id="A0A410JPF1"/>
<dbReference type="OrthoDB" id="603275at2"/>
<keyword evidence="1" id="KW-0732">Signal</keyword>
<accession>A0A410JPF1</accession>
<name>A0A410JPF1_ORNRH</name>
<dbReference type="RefSeq" id="WP_128500504.1">
    <property type="nucleotide sequence ID" value="NZ_CP035107.1"/>
</dbReference>
<evidence type="ECO:0000256" key="1">
    <source>
        <dbReference type="SAM" id="SignalP"/>
    </source>
</evidence>
<gene>
    <name evidence="2" type="ORF">EQP59_00750</name>
</gene>
<dbReference type="InterPro" id="IPR008969">
    <property type="entry name" value="CarboxyPept-like_regulatory"/>
</dbReference>
<dbReference type="SUPFAM" id="SSF56935">
    <property type="entry name" value="Porins"/>
    <property type="match status" value="1"/>
</dbReference>
<organism evidence="2 3">
    <name type="scientific">Ornithobacterium rhinotracheale</name>
    <dbReference type="NCBI Taxonomy" id="28251"/>
    <lineage>
        <taxon>Bacteria</taxon>
        <taxon>Pseudomonadati</taxon>
        <taxon>Bacteroidota</taxon>
        <taxon>Flavobacteriia</taxon>
        <taxon>Flavobacteriales</taxon>
        <taxon>Weeksellaceae</taxon>
        <taxon>Ornithobacterium</taxon>
    </lineage>
</organism>
<proteinExistence type="predicted"/>
<dbReference type="SUPFAM" id="SSF49464">
    <property type="entry name" value="Carboxypeptidase regulatory domain-like"/>
    <property type="match status" value="1"/>
</dbReference>
<sequence>MLKKSILLYLIILSSWAYAQNVIKGALTDEYGSPVGGASVSLISPKDGEVIAYTFSDKNGKYLIKNSAALEELYIIVKSMNFAEEKLKIKNLTQTKDFKLSGKIIQLKEVVAKSHPIRRRGDTISYSVKSFAQAQDRNLQDILKRLPGIEVEKSGRVLYQGEPINKFYIEGLDLLGGKYNIANKNLPHKEVESVQVIENHQPIKALDSLVFSNKAALNIKLKNKYTQTGSAELGVGASPMLWLANVTPMLFSQKRQYLLSYQATNTGENLQRQTTELISDREKEDNTTDAEIYYLALPQASPPSVSSVFWNDNNAHIASLNYIQKLKNDYTIRLNNSYYNDFHKIIGESRTTYFNNGANLKIYESTKNRVFSNELQHNLEITKNKKSYYFNNQLNFRTSWRGEDVLLQSERGEFNQSLGSKNSNFSNNLSLMLPIGRQIYSIKSDISYTRTPQNLDIQLDFFENLFPQSLGKNIEQAVELSQFYTNNHLGFTKTWKKISFSHKIGFTLDNNQLNTGIYTQSQEQLPSDFYNHLRLNNSLFYIKSKIETRLNARWQIGLSLPITQQLIRWKDTPLNLDRQKNTTRLEPYFYTLYKLNSFWTFSGDLWWKQSLGDVRNLYHAYILKNYRKIDRTPSILPEAHSFNYELKVEYRNPLESIFAFVKYKHSQSDKNLLFSTRLKDNGATEIEATEQKNTSENQSLTIRINKYFGDIKTNAALTGLWSAAKSEQVFNGERGWGETQNWLAKGKIQTEFFSKFKTQYTATLSHTRPTWHGVAQKPITTQAHSLELIYYPTKKHGFIHQTEWIKNSLFSGKQTYLFSSLKYLFSLQKNQIDLELSWNNIFNIKEYRTLHSSTLSTAENIYQLRPSQFLAKIRFNL</sequence>
<reference evidence="2 3" key="1">
    <citation type="submission" date="2019-01" db="EMBL/GenBank/DDBJ databases">
        <title>Whole Genome of Ornithobacterium rhinotracheale FARPER-174b.</title>
        <authorList>
            <person name="Tataje-Lavanda L.A."/>
            <person name="Montalvan A."/>
            <person name="Montesinos R."/>
            <person name="Zimic M."/>
            <person name="Fernandez-Sanchez M."/>
            <person name="Fernandez-Diaz M."/>
        </authorList>
    </citation>
    <scope>NUCLEOTIDE SEQUENCE [LARGE SCALE GENOMIC DNA]</scope>
    <source>
        <strain evidence="2 3">FARPER-174b</strain>
    </source>
</reference>
<evidence type="ECO:0000313" key="2">
    <source>
        <dbReference type="EMBL" id="QAR29991.1"/>
    </source>
</evidence>
<feature type="chain" id="PRO_5019443829" description="Carboxypeptidase regulatory-like domain-containing protein" evidence="1">
    <location>
        <begin position="20"/>
        <end position="877"/>
    </location>
</feature>
<dbReference type="EMBL" id="CP035107">
    <property type="protein sequence ID" value="QAR29991.1"/>
    <property type="molecule type" value="Genomic_DNA"/>
</dbReference>
<protein>
    <recommendedName>
        <fullName evidence="4">Carboxypeptidase regulatory-like domain-containing protein</fullName>
    </recommendedName>
</protein>
<dbReference type="Proteomes" id="UP000287701">
    <property type="component" value="Chromosome"/>
</dbReference>
<feature type="signal peptide" evidence="1">
    <location>
        <begin position="1"/>
        <end position="19"/>
    </location>
</feature>